<dbReference type="SUPFAM" id="SSF56219">
    <property type="entry name" value="DNase I-like"/>
    <property type="match status" value="1"/>
</dbReference>
<name>A0A936N8E3_9ACTN</name>
<reference evidence="3 4" key="1">
    <citation type="submission" date="2020-10" db="EMBL/GenBank/DDBJ databases">
        <title>Connecting structure to function with the recovery of over 1000 high-quality activated sludge metagenome-assembled genomes encoding full-length rRNA genes using long-read sequencing.</title>
        <authorList>
            <person name="Singleton C.M."/>
            <person name="Petriglieri F."/>
            <person name="Kristensen J.M."/>
            <person name="Kirkegaard R.H."/>
            <person name="Michaelsen T.Y."/>
            <person name="Andersen M.H."/>
            <person name="Karst S.M."/>
            <person name="Dueholm M.S."/>
            <person name="Nielsen P.H."/>
            <person name="Albertsen M."/>
        </authorList>
    </citation>
    <scope>NUCLEOTIDE SEQUENCE [LARGE SCALE GENOMIC DNA]</scope>
    <source>
        <strain evidence="3">Lyne_18-Q3-R50-59_MAXAC.006</strain>
    </source>
</reference>
<keyword evidence="1" id="KW-0732">Signal</keyword>
<dbReference type="EMBL" id="JADJZA010000001">
    <property type="protein sequence ID" value="MBK9295270.1"/>
    <property type="molecule type" value="Genomic_DNA"/>
</dbReference>
<evidence type="ECO:0000259" key="2">
    <source>
        <dbReference type="Pfam" id="PF03372"/>
    </source>
</evidence>
<dbReference type="Gene3D" id="3.60.10.10">
    <property type="entry name" value="Endonuclease/exonuclease/phosphatase"/>
    <property type="match status" value="1"/>
</dbReference>
<sequence length="258" mass="27631">MISSRRLAVSAVALAVLGALLPACHGPGNGGFVFDWNIWGYKGNTAYNPDVVSALVNTISAQDPKPQYIMLQEVCSNQLAQLAAQLPEYSSASYLQHPLGKPNCQSFGNAMFFLGNADSVSYGLYPVNPNYEQRGYVCNVATVGGRSDIKACSTHLDLDASSSAQATYMRTTVAPHIAAGDYNITPGHSGTAALNDYRNNGWTEATSGAGELSTSSTTDGGSRRDYIWFRAPFTADLLARITPRAESDHHTYEGWSST</sequence>
<dbReference type="AlphaFoldDB" id="A0A936N8E3"/>
<keyword evidence="3" id="KW-0378">Hydrolase</keyword>
<dbReference type="Pfam" id="PF03372">
    <property type="entry name" value="Exo_endo_phos"/>
    <property type="match status" value="1"/>
</dbReference>
<dbReference type="Proteomes" id="UP000727993">
    <property type="component" value="Unassembled WGS sequence"/>
</dbReference>
<dbReference type="InterPro" id="IPR005135">
    <property type="entry name" value="Endo/exonuclease/phosphatase"/>
</dbReference>
<keyword evidence="3" id="KW-0540">Nuclease</keyword>
<feature type="domain" description="Endonuclease/exonuclease/phosphatase" evidence="2">
    <location>
        <begin position="36"/>
        <end position="249"/>
    </location>
</feature>
<gene>
    <name evidence="3" type="ORF">IPN02_00010</name>
</gene>
<accession>A0A936N8E3</accession>
<comment type="caution">
    <text evidence="3">The sequence shown here is derived from an EMBL/GenBank/DDBJ whole genome shotgun (WGS) entry which is preliminary data.</text>
</comment>
<dbReference type="GO" id="GO:0004519">
    <property type="term" value="F:endonuclease activity"/>
    <property type="evidence" value="ECO:0007669"/>
    <property type="project" value="UniProtKB-KW"/>
</dbReference>
<evidence type="ECO:0000313" key="4">
    <source>
        <dbReference type="Proteomes" id="UP000727993"/>
    </source>
</evidence>
<organism evidence="3 4">
    <name type="scientific">Candidatus Neomicrothrix subdominans</name>
    <dbReference type="NCBI Taxonomy" id="2954438"/>
    <lineage>
        <taxon>Bacteria</taxon>
        <taxon>Bacillati</taxon>
        <taxon>Actinomycetota</taxon>
        <taxon>Acidimicrobiia</taxon>
        <taxon>Acidimicrobiales</taxon>
        <taxon>Microthrixaceae</taxon>
        <taxon>Candidatus Neomicrothrix</taxon>
    </lineage>
</organism>
<evidence type="ECO:0000256" key="1">
    <source>
        <dbReference type="SAM" id="SignalP"/>
    </source>
</evidence>
<evidence type="ECO:0000313" key="3">
    <source>
        <dbReference type="EMBL" id="MBK9295270.1"/>
    </source>
</evidence>
<protein>
    <submittedName>
        <fullName evidence="3">Endonuclease/exonuclease/phosphatase family protein</fullName>
    </submittedName>
</protein>
<feature type="signal peptide" evidence="1">
    <location>
        <begin position="1"/>
        <end position="25"/>
    </location>
</feature>
<dbReference type="InterPro" id="IPR036691">
    <property type="entry name" value="Endo/exonu/phosph_ase_sf"/>
</dbReference>
<proteinExistence type="predicted"/>
<keyword evidence="3" id="KW-0255">Endonuclease</keyword>
<feature type="chain" id="PRO_5037322033" evidence="1">
    <location>
        <begin position="26"/>
        <end position="258"/>
    </location>
</feature>